<dbReference type="InterPro" id="IPR000266">
    <property type="entry name" value="Ribosomal_uS17"/>
</dbReference>
<dbReference type="GO" id="GO:0022627">
    <property type="term" value="C:cytosolic small ribosomal subunit"/>
    <property type="evidence" value="ECO:0007669"/>
    <property type="project" value="TreeGrafter"/>
</dbReference>
<feature type="domain" description="Small ribosomal subunit protein uS17 N-terminal" evidence="16">
    <location>
        <begin position="12"/>
        <end position="45"/>
    </location>
</feature>
<organism evidence="17 18">
    <name type="scientific">Carpediemonas membranifera</name>
    <dbReference type="NCBI Taxonomy" id="201153"/>
    <lineage>
        <taxon>Eukaryota</taxon>
        <taxon>Metamonada</taxon>
        <taxon>Carpediemonas-like organisms</taxon>
        <taxon>Carpediemonas</taxon>
    </lineage>
</organism>
<dbReference type="InterPro" id="IPR032440">
    <property type="entry name" value="Ribosomal_uS17_N"/>
</dbReference>
<dbReference type="OrthoDB" id="10254436at2759"/>
<sequence>MERSYHVAGKARNVGMGIKAPTTSEEYFDKKCPFRGDVAIRGRILRGVVVSAKMQRTIIVRRDYLHFVQKYKRYERRHKHIAVHLSPAFKVNPGDTVTIGECRPLSKTVRFNVIAHEPSTAVQKKGFAKL</sequence>
<evidence type="ECO:0000256" key="15">
    <source>
        <dbReference type="RuleBase" id="RU003872"/>
    </source>
</evidence>
<dbReference type="PROSITE" id="PS00056">
    <property type="entry name" value="RIBOSOMAL_S17"/>
    <property type="match status" value="1"/>
</dbReference>
<dbReference type="GO" id="GO:0003723">
    <property type="term" value="F:RNA binding"/>
    <property type="evidence" value="ECO:0007669"/>
    <property type="project" value="UniProtKB-KW"/>
</dbReference>
<keyword evidence="9" id="KW-0007">Acetylation</keyword>
<evidence type="ECO:0000256" key="11">
    <source>
        <dbReference type="ARBA" id="ARBA00023274"/>
    </source>
</evidence>
<evidence type="ECO:0000256" key="7">
    <source>
        <dbReference type="ARBA" id="ARBA00022934"/>
    </source>
</evidence>
<dbReference type="Gene3D" id="2.40.50.1000">
    <property type="match status" value="1"/>
</dbReference>
<dbReference type="InterPro" id="IPR012340">
    <property type="entry name" value="NA-bd_OB-fold"/>
</dbReference>
<keyword evidence="10" id="KW-0564">Palmitate</keyword>
<comment type="subcellular location">
    <subcellularLocation>
        <location evidence="1">Cytoplasm</location>
    </subcellularLocation>
</comment>
<evidence type="ECO:0000256" key="8">
    <source>
        <dbReference type="ARBA" id="ARBA00022980"/>
    </source>
</evidence>
<evidence type="ECO:0000256" key="6">
    <source>
        <dbReference type="ARBA" id="ARBA00022884"/>
    </source>
</evidence>
<proteinExistence type="inferred from homology"/>
<evidence type="ECO:0000256" key="9">
    <source>
        <dbReference type="ARBA" id="ARBA00022990"/>
    </source>
</evidence>
<dbReference type="EMBL" id="JAHDYR010000025">
    <property type="protein sequence ID" value="KAG9393382.1"/>
    <property type="molecule type" value="Genomic_DNA"/>
</dbReference>
<keyword evidence="6" id="KW-0694">RNA-binding</keyword>
<dbReference type="GO" id="GO:0003735">
    <property type="term" value="F:structural constituent of ribosome"/>
    <property type="evidence" value="ECO:0007669"/>
    <property type="project" value="InterPro"/>
</dbReference>
<dbReference type="CDD" id="cd00364">
    <property type="entry name" value="Ribosomal_uS17"/>
    <property type="match status" value="1"/>
</dbReference>
<comment type="similarity">
    <text evidence="2 15">Belongs to the universal ribosomal protein uS17 family.</text>
</comment>
<evidence type="ECO:0000256" key="10">
    <source>
        <dbReference type="ARBA" id="ARBA00023139"/>
    </source>
</evidence>
<dbReference type="NCBIfam" id="NF006345">
    <property type="entry name" value="PRK08572.1"/>
    <property type="match status" value="1"/>
</dbReference>
<dbReference type="FunFam" id="2.40.50.1000:FF:000008">
    <property type="entry name" value="40S ribosomal protein S11"/>
    <property type="match status" value="1"/>
</dbReference>
<keyword evidence="7" id="KW-0164">Citrullination</keyword>
<dbReference type="PRINTS" id="PR00973">
    <property type="entry name" value="RIBOSOMALS17"/>
</dbReference>
<keyword evidence="8 15" id="KW-0689">Ribosomal protein</keyword>
<evidence type="ECO:0000256" key="3">
    <source>
        <dbReference type="ARBA" id="ARBA00022481"/>
    </source>
</evidence>
<dbReference type="Proteomes" id="UP000717585">
    <property type="component" value="Unassembled WGS sequence"/>
</dbReference>
<evidence type="ECO:0000259" key="16">
    <source>
        <dbReference type="Pfam" id="PF16205"/>
    </source>
</evidence>
<dbReference type="NCBIfam" id="TIGR03630">
    <property type="entry name" value="uS17_arch"/>
    <property type="match status" value="1"/>
</dbReference>
<name>A0A8J6E3M6_9EUKA</name>
<evidence type="ECO:0000256" key="13">
    <source>
        <dbReference type="ARBA" id="ARBA00035164"/>
    </source>
</evidence>
<dbReference type="Pfam" id="PF00366">
    <property type="entry name" value="Ribosomal_S17"/>
    <property type="match status" value="1"/>
</dbReference>
<evidence type="ECO:0000256" key="12">
    <source>
        <dbReference type="ARBA" id="ARBA00023288"/>
    </source>
</evidence>
<keyword evidence="11 15" id="KW-0687">Ribonucleoprotein</keyword>
<evidence type="ECO:0000313" key="18">
    <source>
        <dbReference type="Proteomes" id="UP000717585"/>
    </source>
</evidence>
<evidence type="ECO:0000256" key="1">
    <source>
        <dbReference type="ARBA" id="ARBA00004496"/>
    </source>
</evidence>
<evidence type="ECO:0000313" key="17">
    <source>
        <dbReference type="EMBL" id="KAG9393382.1"/>
    </source>
</evidence>
<evidence type="ECO:0000256" key="5">
    <source>
        <dbReference type="ARBA" id="ARBA00022553"/>
    </source>
</evidence>
<evidence type="ECO:0000256" key="14">
    <source>
        <dbReference type="ARBA" id="ARBA00035471"/>
    </source>
</evidence>
<dbReference type="SUPFAM" id="SSF50249">
    <property type="entry name" value="Nucleic acid-binding proteins"/>
    <property type="match status" value="1"/>
</dbReference>
<keyword evidence="18" id="KW-1185">Reference proteome</keyword>
<keyword evidence="12" id="KW-0449">Lipoprotein</keyword>
<dbReference type="GO" id="GO:0006412">
    <property type="term" value="P:translation"/>
    <property type="evidence" value="ECO:0007669"/>
    <property type="project" value="InterPro"/>
</dbReference>
<dbReference type="Pfam" id="PF16205">
    <property type="entry name" value="Ribosomal_S17_N"/>
    <property type="match status" value="1"/>
</dbReference>
<reference evidence="17" key="1">
    <citation type="submission" date="2021-05" db="EMBL/GenBank/DDBJ databases">
        <title>A free-living protist that lacks canonical eukaryotic 1 DNA replication and segregation systems.</title>
        <authorList>
            <person name="Salas-Leiva D.E."/>
            <person name="Tromer E.C."/>
            <person name="Curtis B.A."/>
            <person name="Jerlstrom-Hultqvist J."/>
            <person name="Kolisko M."/>
            <person name="Yi Z."/>
            <person name="Salas-Leiva J.S."/>
            <person name="Gallot-Lavallee L."/>
            <person name="Kops G.J.P.L."/>
            <person name="Archibald J.M."/>
            <person name="Simpson A.G.B."/>
            <person name="Roger A.J."/>
        </authorList>
    </citation>
    <scope>NUCLEOTIDE SEQUENCE</scope>
    <source>
        <strain evidence="17">BICM</strain>
    </source>
</reference>
<dbReference type="AlphaFoldDB" id="A0A8J6E3M6"/>
<evidence type="ECO:0000256" key="4">
    <source>
        <dbReference type="ARBA" id="ARBA00022490"/>
    </source>
</evidence>
<accession>A0A8J6E3M6</accession>
<gene>
    <name evidence="17" type="ORF">J8273_3518</name>
</gene>
<keyword evidence="4" id="KW-0963">Cytoplasm</keyword>
<protein>
    <recommendedName>
        <fullName evidence="13">Small ribosomal subunit protein uS17</fullName>
    </recommendedName>
    <alternativeName>
        <fullName evidence="14">40S ribosomal protein S11</fullName>
    </alternativeName>
</protein>
<dbReference type="PANTHER" id="PTHR10744">
    <property type="entry name" value="40S RIBOSOMAL PROTEIN S11 FAMILY MEMBER"/>
    <property type="match status" value="1"/>
</dbReference>
<keyword evidence="3" id="KW-0488">Methylation</keyword>
<dbReference type="InterPro" id="IPR028333">
    <property type="entry name" value="Ribosomal_uS17_arc/euk"/>
</dbReference>
<comment type="caution">
    <text evidence="17">The sequence shown here is derived from an EMBL/GenBank/DDBJ whole genome shotgun (WGS) entry which is preliminary data.</text>
</comment>
<keyword evidence="5" id="KW-0597">Phosphoprotein</keyword>
<dbReference type="InterPro" id="IPR019979">
    <property type="entry name" value="Ribosomal_uS17_CS"/>
</dbReference>
<evidence type="ECO:0000256" key="2">
    <source>
        <dbReference type="ARBA" id="ARBA00010254"/>
    </source>
</evidence>
<dbReference type="PANTHER" id="PTHR10744:SF9">
    <property type="entry name" value="40S RIBOSOMAL PROTEIN S11-RELATED"/>
    <property type="match status" value="1"/>
</dbReference>